<evidence type="ECO:0000313" key="1">
    <source>
        <dbReference type="EMBL" id="PQP97294.1"/>
    </source>
</evidence>
<reference evidence="1 2" key="1">
    <citation type="submission" date="2018-02" db="EMBL/GenBank/DDBJ databases">
        <title>Draft genome of wild Prunus yedoensis var. nudiflora.</title>
        <authorList>
            <person name="Baek S."/>
            <person name="Kim J.-H."/>
            <person name="Choi K."/>
            <person name="Kim G.-B."/>
            <person name="Cho A."/>
            <person name="Jang H."/>
            <person name="Shin C.-H."/>
            <person name="Yu H.-J."/>
            <person name="Mun J.-H."/>
        </authorList>
    </citation>
    <scope>NUCLEOTIDE SEQUENCE [LARGE SCALE GENOMIC DNA]</scope>
    <source>
        <strain evidence="2">cv. Jeju island</strain>
        <tissue evidence="1">Leaf</tissue>
    </source>
</reference>
<dbReference type="Proteomes" id="UP000250321">
    <property type="component" value="Unassembled WGS sequence"/>
</dbReference>
<keyword evidence="2" id="KW-1185">Reference proteome</keyword>
<proteinExistence type="predicted"/>
<sequence>MGIKKRDFEERFGWERREGKEKIAWALFRQLNSDSVKCQNSMTNEKAEGGDELSKKIAGFCMQERKLALWLWMIFIG</sequence>
<dbReference type="AlphaFoldDB" id="A0A314XR13"/>
<dbReference type="EMBL" id="PJQY01001988">
    <property type="protein sequence ID" value="PQP97294.1"/>
    <property type="molecule type" value="Genomic_DNA"/>
</dbReference>
<protein>
    <submittedName>
        <fullName evidence="1">Uncharacterized protein</fullName>
    </submittedName>
</protein>
<accession>A0A314XR13</accession>
<comment type="caution">
    <text evidence="1">The sequence shown here is derived from an EMBL/GenBank/DDBJ whole genome shotgun (WGS) entry which is preliminary data.</text>
</comment>
<organism evidence="1 2">
    <name type="scientific">Prunus yedoensis var. nudiflora</name>
    <dbReference type="NCBI Taxonomy" id="2094558"/>
    <lineage>
        <taxon>Eukaryota</taxon>
        <taxon>Viridiplantae</taxon>
        <taxon>Streptophyta</taxon>
        <taxon>Embryophyta</taxon>
        <taxon>Tracheophyta</taxon>
        <taxon>Spermatophyta</taxon>
        <taxon>Magnoliopsida</taxon>
        <taxon>eudicotyledons</taxon>
        <taxon>Gunneridae</taxon>
        <taxon>Pentapetalae</taxon>
        <taxon>rosids</taxon>
        <taxon>fabids</taxon>
        <taxon>Rosales</taxon>
        <taxon>Rosaceae</taxon>
        <taxon>Amygdaloideae</taxon>
        <taxon>Amygdaleae</taxon>
        <taxon>Prunus</taxon>
    </lineage>
</organism>
<evidence type="ECO:0000313" key="2">
    <source>
        <dbReference type="Proteomes" id="UP000250321"/>
    </source>
</evidence>
<name>A0A314XR13_PRUYE</name>
<gene>
    <name evidence="1" type="ORF">Pyn_01726</name>
</gene>